<dbReference type="EMBL" id="FJOG01000012">
    <property type="protein sequence ID" value="CZR58584.1"/>
    <property type="molecule type" value="Genomic_DNA"/>
</dbReference>
<keyword evidence="2" id="KW-1185">Reference proteome</keyword>
<sequence length="171" mass="19169">MRIDKTFGDSIMGEGLKKELRAFYLSRSPVDALRDLPHGEDLEEVLGGKEEAHEYMEFSVVDESGNHISPSIEDARNALAYTQAIQDAWGDQKKAALYHSAFTKAEGTYNTSKERKEELEARKSRVPCGYPLKKGDKCSNLVEEGEQCGVHRKVAERQEAKDAIAEFEEEG</sequence>
<reference evidence="1 2" key="1">
    <citation type="submission" date="2016-03" db="EMBL/GenBank/DDBJ databases">
        <authorList>
            <person name="Ploux O."/>
        </authorList>
    </citation>
    <scope>NUCLEOTIDE SEQUENCE [LARGE SCALE GENOMIC DNA]</scope>
    <source>
        <strain evidence="1 2">UAMH 11012</strain>
    </source>
</reference>
<proteinExistence type="predicted"/>
<dbReference type="Proteomes" id="UP000184330">
    <property type="component" value="Unassembled WGS sequence"/>
</dbReference>
<name>A0A1L7X0N6_9HELO</name>
<organism evidence="1 2">
    <name type="scientific">Phialocephala subalpina</name>
    <dbReference type="NCBI Taxonomy" id="576137"/>
    <lineage>
        <taxon>Eukaryota</taxon>
        <taxon>Fungi</taxon>
        <taxon>Dikarya</taxon>
        <taxon>Ascomycota</taxon>
        <taxon>Pezizomycotina</taxon>
        <taxon>Leotiomycetes</taxon>
        <taxon>Helotiales</taxon>
        <taxon>Mollisiaceae</taxon>
        <taxon>Phialocephala</taxon>
        <taxon>Phialocephala fortinii species complex</taxon>
    </lineage>
</organism>
<evidence type="ECO:0000313" key="1">
    <source>
        <dbReference type="EMBL" id="CZR58584.1"/>
    </source>
</evidence>
<gene>
    <name evidence="1" type="ORF">PAC_08476</name>
</gene>
<evidence type="ECO:0000313" key="2">
    <source>
        <dbReference type="Proteomes" id="UP000184330"/>
    </source>
</evidence>
<dbReference type="AlphaFoldDB" id="A0A1L7X0N6"/>
<protein>
    <submittedName>
        <fullName evidence="1">Uncharacterized protein</fullName>
    </submittedName>
</protein>
<accession>A0A1L7X0N6</accession>